<dbReference type="EC" id="3.1.4.11" evidence="3 11"/>
<dbReference type="GeneID" id="106162304"/>
<keyword evidence="8 11" id="KW-0443">Lipid metabolism</keyword>
<dbReference type="CDD" id="cd16202">
    <property type="entry name" value="EFh_PI-PLCdelta"/>
    <property type="match status" value="1"/>
</dbReference>
<evidence type="ECO:0000256" key="8">
    <source>
        <dbReference type="ARBA" id="ARBA00023098"/>
    </source>
</evidence>
<evidence type="ECO:0000256" key="7">
    <source>
        <dbReference type="ARBA" id="ARBA00022963"/>
    </source>
</evidence>
<dbReference type="CDD" id="cd00275">
    <property type="entry name" value="C2_PLC_like"/>
    <property type="match status" value="1"/>
</dbReference>
<dbReference type="Gene3D" id="2.30.29.30">
    <property type="entry name" value="Pleckstrin-homology domain (PH domain)/Phosphotyrosine-binding domain (PTB)"/>
    <property type="match status" value="1"/>
</dbReference>
<dbReference type="PROSITE" id="PS50222">
    <property type="entry name" value="EF_HAND_2"/>
    <property type="match status" value="1"/>
</dbReference>
<feature type="domain" description="PI-PLC Y-box" evidence="14">
    <location>
        <begin position="490"/>
        <end position="603"/>
    </location>
</feature>
<dbReference type="RefSeq" id="XP_013395015.1">
    <property type="nucleotide sequence ID" value="XM_013539561.2"/>
</dbReference>
<dbReference type="KEGG" id="lak:106162304"/>
<reference evidence="17 18" key="1">
    <citation type="submission" date="2025-04" db="UniProtKB">
        <authorList>
            <consortium name="RefSeq"/>
        </authorList>
    </citation>
    <scope>IDENTIFICATION</scope>
    <source>
        <tissue evidence="17 18">Gonads</tissue>
    </source>
</reference>
<dbReference type="InterPro" id="IPR001849">
    <property type="entry name" value="PH_domain"/>
</dbReference>
<dbReference type="GO" id="GO:0005509">
    <property type="term" value="F:calcium ion binding"/>
    <property type="evidence" value="ECO:0007669"/>
    <property type="project" value="InterPro"/>
</dbReference>
<name>A0A1S3IA13_LINAN</name>
<dbReference type="GO" id="GO:0005737">
    <property type="term" value="C:cytoplasm"/>
    <property type="evidence" value="ECO:0007669"/>
    <property type="project" value="UniProtKB-SubCell"/>
</dbReference>
<dbReference type="SUPFAM" id="SSF50729">
    <property type="entry name" value="PH domain-like"/>
    <property type="match status" value="1"/>
</dbReference>
<keyword evidence="16" id="KW-1185">Reference proteome</keyword>
<keyword evidence="5 11" id="KW-0378">Hydrolase</keyword>
<dbReference type="RefSeq" id="XP_013395012.1">
    <property type="nucleotide sequence ID" value="XM_013539558.1"/>
</dbReference>
<evidence type="ECO:0000256" key="2">
    <source>
        <dbReference type="ARBA" id="ARBA00004496"/>
    </source>
</evidence>
<dbReference type="SUPFAM" id="SSF47473">
    <property type="entry name" value="EF-hand"/>
    <property type="match status" value="1"/>
</dbReference>
<dbReference type="GO" id="GO:0005886">
    <property type="term" value="C:plasma membrane"/>
    <property type="evidence" value="ECO:0007669"/>
    <property type="project" value="TreeGrafter"/>
</dbReference>
<evidence type="ECO:0000259" key="14">
    <source>
        <dbReference type="PROSITE" id="PS50008"/>
    </source>
</evidence>
<dbReference type="Pfam" id="PF00168">
    <property type="entry name" value="C2"/>
    <property type="match status" value="1"/>
</dbReference>
<evidence type="ECO:0000256" key="11">
    <source>
        <dbReference type="RuleBase" id="RU361133"/>
    </source>
</evidence>
<dbReference type="PROSITE" id="PS50008">
    <property type="entry name" value="PIPLC_Y_DOMAIN"/>
    <property type="match status" value="1"/>
</dbReference>
<dbReference type="InterPro" id="IPR015359">
    <property type="entry name" value="PLC_EF-hand-like"/>
</dbReference>
<evidence type="ECO:0000313" key="21">
    <source>
        <dbReference type="RefSeq" id="XP_013395016.1"/>
    </source>
</evidence>
<evidence type="ECO:0000256" key="4">
    <source>
        <dbReference type="ARBA" id="ARBA00022490"/>
    </source>
</evidence>
<dbReference type="GO" id="GO:0004435">
    <property type="term" value="F:phosphatidylinositol-4,5-bisphosphate phospholipase C activity"/>
    <property type="evidence" value="ECO:0007669"/>
    <property type="project" value="UniProtKB-EC"/>
</dbReference>
<keyword evidence="6" id="KW-0106">Calcium</keyword>
<dbReference type="SMART" id="SM00149">
    <property type="entry name" value="PLCYc"/>
    <property type="match status" value="1"/>
</dbReference>
<dbReference type="InterPro" id="IPR011992">
    <property type="entry name" value="EF-hand-dom_pair"/>
</dbReference>
<dbReference type="InterPro" id="IPR018247">
    <property type="entry name" value="EF_Hand_1_Ca_BS"/>
</dbReference>
<dbReference type="PROSITE" id="PS50007">
    <property type="entry name" value="PIPLC_X_DOMAIN"/>
    <property type="match status" value="1"/>
</dbReference>
<dbReference type="SMART" id="SM00148">
    <property type="entry name" value="PLCXc"/>
    <property type="match status" value="1"/>
</dbReference>
<dbReference type="SUPFAM" id="SSF51695">
    <property type="entry name" value="PLC-like phosphodiesterases"/>
    <property type="match status" value="1"/>
</dbReference>
<gene>
    <name evidence="17 18 19 20 21 22" type="primary">LOC106162304</name>
</gene>
<dbReference type="InterPro" id="IPR000909">
    <property type="entry name" value="PLipase_C_PInositol-sp_X_dom"/>
</dbReference>
<evidence type="ECO:0000313" key="22">
    <source>
        <dbReference type="RefSeq" id="XP_023931950.1"/>
    </source>
</evidence>
<evidence type="ECO:0000313" key="16">
    <source>
        <dbReference type="Proteomes" id="UP000085678"/>
    </source>
</evidence>
<keyword evidence="9" id="KW-0807">Transducer</keyword>
<dbReference type="PROSITE" id="PS50003">
    <property type="entry name" value="PH_DOMAIN"/>
    <property type="match status" value="1"/>
</dbReference>
<dbReference type="InterPro" id="IPR035892">
    <property type="entry name" value="C2_domain_sf"/>
</dbReference>
<dbReference type="Proteomes" id="UP000085678">
    <property type="component" value="Unplaced"/>
</dbReference>
<evidence type="ECO:0000259" key="15">
    <source>
        <dbReference type="PROSITE" id="PS50222"/>
    </source>
</evidence>
<dbReference type="InterPro" id="IPR001711">
    <property type="entry name" value="PLipase_C_Pinositol-sp_Y"/>
</dbReference>
<dbReference type="Gene3D" id="1.10.238.10">
    <property type="entry name" value="EF-hand"/>
    <property type="match status" value="2"/>
</dbReference>
<dbReference type="SUPFAM" id="SSF49562">
    <property type="entry name" value="C2 domain (Calcium/lipid-binding domain, CaLB)"/>
    <property type="match status" value="1"/>
</dbReference>
<keyword evidence="7 11" id="KW-0442">Lipid degradation</keyword>
<dbReference type="PANTHER" id="PTHR10336:SF209">
    <property type="entry name" value="PHOSPHOINOSITIDE PHOSPHOLIPASE C"/>
    <property type="match status" value="1"/>
</dbReference>
<evidence type="ECO:0000313" key="19">
    <source>
        <dbReference type="RefSeq" id="XP_013395014.1"/>
    </source>
</evidence>
<dbReference type="RefSeq" id="XP_013395014.1">
    <property type="nucleotide sequence ID" value="XM_013539560.1"/>
</dbReference>
<feature type="domain" description="C2" evidence="13">
    <location>
        <begin position="603"/>
        <end position="733"/>
    </location>
</feature>
<dbReference type="Pfam" id="PF00387">
    <property type="entry name" value="PI-PLC-Y"/>
    <property type="match status" value="1"/>
</dbReference>
<feature type="domain" description="EF-hand" evidence="15">
    <location>
        <begin position="128"/>
        <end position="163"/>
    </location>
</feature>
<dbReference type="Gene3D" id="3.20.20.190">
    <property type="entry name" value="Phosphatidylinositol (PI) phosphodiesterase"/>
    <property type="match status" value="1"/>
</dbReference>
<dbReference type="GO" id="GO:0035556">
    <property type="term" value="P:intracellular signal transduction"/>
    <property type="evidence" value="ECO:0007669"/>
    <property type="project" value="InterPro"/>
</dbReference>
<accession>A0A1S3IA13</accession>
<evidence type="ECO:0000256" key="9">
    <source>
        <dbReference type="ARBA" id="ARBA00023224"/>
    </source>
</evidence>
<evidence type="ECO:0000313" key="20">
    <source>
        <dbReference type="RefSeq" id="XP_013395015.1"/>
    </source>
</evidence>
<dbReference type="InterPro" id="IPR011993">
    <property type="entry name" value="PH-like_dom_sf"/>
</dbReference>
<dbReference type="Pfam" id="PF09279">
    <property type="entry name" value="EF-hand_like"/>
    <property type="match status" value="1"/>
</dbReference>
<evidence type="ECO:0000256" key="6">
    <source>
        <dbReference type="ARBA" id="ARBA00022837"/>
    </source>
</evidence>
<dbReference type="InterPro" id="IPR001192">
    <property type="entry name" value="PI-PLC_fam"/>
</dbReference>
<protein>
    <recommendedName>
        <fullName evidence="3 11">Phosphoinositide phospholipase C</fullName>
        <ecNumber evidence="3 11">3.1.4.11</ecNumber>
    </recommendedName>
</protein>
<dbReference type="InterPro" id="IPR000008">
    <property type="entry name" value="C2_dom"/>
</dbReference>
<dbReference type="PANTHER" id="PTHR10336">
    <property type="entry name" value="PHOSPHOINOSITIDE-SPECIFIC PHOSPHOLIPASE C FAMILY PROTEIN"/>
    <property type="match status" value="1"/>
</dbReference>
<dbReference type="InterPro" id="IPR017946">
    <property type="entry name" value="PLC-like_Pdiesterase_TIM-brl"/>
</dbReference>
<dbReference type="STRING" id="7574.A0A1S3IA13"/>
<dbReference type="Gene3D" id="2.60.40.150">
    <property type="entry name" value="C2 domain"/>
    <property type="match status" value="1"/>
</dbReference>
<comment type="cofactor">
    <cofactor evidence="1">
        <name>Ca(2+)</name>
        <dbReference type="ChEBI" id="CHEBI:29108"/>
    </cofactor>
</comment>
<organism evidence="16 18">
    <name type="scientific">Lingula anatina</name>
    <name type="common">Brachiopod</name>
    <name type="synonym">Lingula unguis</name>
    <dbReference type="NCBI Taxonomy" id="7574"/>
    <lineage>
        <taxon>Eukaryota</taxon>
        <taxon>Metazoa</taxon>
        <taxon>Spiralia</taxon>
        <taxon>Lophotrochozoa</taxon>
        <taxon>Brachiopoda</taxon>
        <taxon>Linguliformea</taxon>
        <taxon>Lingulata</taxon>
        <taxon>Lingulida</taxon>
        <taxon>Linguloidea</taxon>
        <taxon>Lingulidae</taxon>
        <taxon>Lingula</taxon>
    </lineage>
</organism>
<dbReference type="Pfam" id="PF00388">
    <property type="entry name" value="PI-PLC-X"/>
    <property type="match status" value="1"/>
</dbReference>
<dbReference type="PROSITE" id="PS50004">
    <property type="entry name" value="C2"/>
    <property type="match status" value="1"/>
</dbReference>
<dbReference type="PRINTS" id="PR00390">
    <property type="entry name" value="PHPHLIPASEC"/>
</dbReference>
<proteinExistence type="predicted"/>
<dbReference type="Pfam" id="PF16457">
    <property type="entry name" value="PH_12"/>
    <property type="match status" value="1"/>
</dbReference>
<keyword evidence="4" id="KW-0963">Cytoplasm</keyword>
<dbReference type="GO" id="GO:0016042">
    <property type="term" value="P:lipid catabolic process"/>
    <property type="evidence" value="ECO:0007669"/>
    <property type="project" value="UniProtKB-KW"/>
</dbReference>
<dbReference type="AlphaFoldDB" id="A0A1S3IA13"/>
<evidence type="ECO:0000256" key="3">
    <source>
        <dbReference type="ARBA" id="ARBA00012368"/>
    </source>
</evidence>
<evidence type="ECO:0000256" key="1">
    <source>
        <dbReference type="ARBA" id="ARBA00001913"/>
    </source>
</evidence>
<evidence type="ECO:0000313" key="18">
    <source>
        <dbReference type="RefSeq" id="XP_013395013.1"/>
    </source>
</evidence>
<dbReference type="InterPro" id="IPR002048">
    <property type="entry name" value="EF_hand_dom"/>
</dbReference>
<sequence>MDAKKGDIKTLQNGTPLLKIRHKKTYRRFFYVARDMKHICYRGSRKFGHSTVHMCKLNDIDDIREGKLTDALQKLKPKPRDEFCFSLIRGKKSYDFIARNSDERNAWVTGLRKLLKQKMPIHKDYENIRKAWIARCFRKADRSKDGRLTRKEVVDLMDAMNAGIDKVTISEMFDKANFRDDKDEHGRDVLDLEEFVKFYELLTYREELEELFKSYTGGGEDMSAEVLKTFLETEQKVEKSIEDCEKLIKEFDPCQEDSDQTLMTVEGFKKFLLSESQCLFNVAHRLIYQDMTLPLQHYFINSSHNTYLTEDQLKGPSSVEGYIRALQKGCRCVELDCWDGPNNEPIIYHGHTLTSKILFKDAIVAIKNFAFVASKYPVILSLENHCSVPQQTVMAKHMKTILGDTLYSPPGGIESLKEFPSPEDLIEKIIIKGKKLPPQGKKLPADVVDEGDVSDEDEAEEMAEVDENVQTEVQKKSTEKVKLSKELSDLVMLKGVSMKSFEHSRKNYKFYEMSSIAEVKGLGLVDDDALSFTRHCAFQLVRTYPKGGRIDSSNYKPHPFWTVGAQIVALNFQTTGAYPMRLYLGKFQDNGGCGYILKPTYMQKENTIFDPNSNDLTKFCVPLKYVVTVLSAQQLPKPQSASEKSEIIDPYVKVSVKGIPSDCQAETTNYVSNNGLNPIWKHKAEFKIRCPDLAVIMFTIRDKDKRSGDEFIGYNAFPVTSMQPGYRHVELLTKHGDHIPMASLFVHLEIIEE</sequence>
<evidence type="ECO:0000313" key="17">
    <source>
        <dbReference type="RefSeq" id="XP_013395012.1"/>
    </source>
</evidence>
<evidence type="ECO:0000256" key="10">
    <source>
        <dbReference type="ARBA" id="ARBA00023674"/>
    </source>
</evidence>
<evidence type="ECO:0000256" key="5">
    <source>
        <dbReference type="ARBA" id="ARBA00022801"/>
    </source>
</evidence>
<dbReference type="FunFam" id="3.20.20.190:FF:000039">
    <property type="entry name" value="Phosphoinositide phospholipase C"/>
    <property type="match status" value="1"/>
</dbReference>
<dbReference type="SMART" id="SM00239">
    <property type="entry name" value="C2"/>
    <property type="match status" value="1"/>
</dbReference>
<dbReference type="SMART" id="SM00233">
    <property type="entry name" value="PH"/>
    <property type="match status" value="1"/>
</dbReference>
<comment type="subcellular location">
    <subcellularLocation>
        <location evidence="2">Cytoplasm</location>
    </subcellularLocation>
</comment>
<dbReference type="OrthoDB" id="269822at2759"/>
<evidence type="ECO:0000259" key="12">
    <source>
        <dbReference type="PROSITE" id="PS50003"/>
    </source>
</evidence>
<evidence type="ECO:0000259" key="13">
    <source>
        <dbReference type="PROSITE" id="PS50004"/>
    </source>
</evidence>
<feature type="domain" description="PH" evidence="12">
    <location>
        <begin position="1"/>
        <end position="116"/>
    </location>
</feature>
<dbReference type="FunFam" id="1.10.238.10:FF:000005">
    <property type="entry name" value="Phosphoinositide phospholipase C"/>
    <property type="match status" value="1"/>
</dbReference>
<dbReference type="RefSeq" id="XP_013395016.1">
    <property type="nucleotide sequence ID" value="XM_013539562.2"/>
</dbReference>
<dbReference type="PROSITE" id="PS00018">
    <property type="entry name" value="EF_HAND_1"/>
    <property type="match status" value="1"/>
</dbReference>
<comment type="catalytic activity">
    <reaction evidence="10">
        <text>a 1,2-diacyl-sn-glycero-3-phospho-(1D-myo-inositol-4,5-bisphosphate) + H2O = 1D-myo-inositol 1,4,5-trisphosphate + a 1,2-diacyl-sn-glycerol + H(+)</text>
        <dbReference type="Rhea" id="RHEA:33179"/>
        <dbReference type="ChEBI" id="CHEBI:15377"/>
        <dbReference type="ChEBI" id="CHEBI:15378"/>
        <dbReference type="ChEBI" id="CHEBI:17815"/>
        <dbReference type="ChEBI" id="CHEBI:58456"/>
        <dbReference type="ChEBI" id="CHEBI:203600"/>
        <dbReference type="EC" id="3.1.4.11"/>
    </reaction>
    <physiologicalReaction direction="left-to-right" evidence="10">
        <dbReference type="Rhea" id="RHEA:33180"/>
    </physiologicalReaction>
</comment>
<dbReference type="RefSeq" id="XP_023931950.1">
    <property type="nucleotide sequence ID" value="XM_024076182.1"/>
</dbReference>
<dbReference type="RefSeq" id="XP_013395013.1">
    <property type="nucleotide sequence ID" value="XM_013539559.2"/>
</dbReference>